<dbReference type="GO" id="GO:0005524">
    <property type="term" value="F:ATP binding"/>
    <property type="evidence" value="ECO:0007669"/>
    <property type="project" value="InterPro"/>
</dbReference>
<dbReference type="RefSeq" id="XP_002898704.1">
    <property type="nucleotide sequence ID" value="XM_002898658.1"/>
</dbReference>
<accession>D0NQ97</accession>
<keyword evidence="3" id="KW-1185">Reference proteome</keyword>
<organism evidence="2 3">
    <name type="scientific">Phytophthora infestans (strain T30-4)</name>
    <name type="common">Potato late blight agent</name>
    <dbReference type="NCBI Taxonomy" id="403677"/>
    <lineage>
        <taxon>Eukaryota</taxon>
        <taxon>Sar</taxon>
        <taxon>Stramenopiles</taxon>
        <taxon>Oomycota</taxon>
        <taxon>Peronosporomycetes</taxon>
        <taxon>Peronosporales</taxon>
        <taxon>Peronosporaceae</taxon>
        <taxon>Phytophthora</taxon>
    </lineage>
</organism>
<evidence type="ECO:0000313" key="3">
    <source>
        <dbReference type="Proteomes" id="UP000006643"/>
    </source>
</evidence>
<dbReference type="InterPro" id="IPR051681">
    <property type="entry name" value="Ser/Thr_Kinases-Pseudokinases"/>
</dbReference>
<dbReference type="OMA" id="THHGSTI"/>
<dbReference type="InParanoid" id="D0NQ97"/>
<dbReference type="KEGG" id="pif:PITG_15256"/>
<dbReference type="PROSITE" id="PS50011">
    <property type="entry name" value="PROTEIN_KINASE_DOM"/>
    <property type="match status" value="1"/>
</dbReference>
<proteinExistence type="predicted"/>
<evidence type="ECO:0000313" key="2">
    <source>
        <dbReference type="EMBL" id="EEY62829.1"/>
    </source>
</evidence>
<dbReference type="VEuPathDB" id="FungiDB:PITG_15256"/>
<gene>
    <name evidence="2" type="ORF">PITG_15256</name>
</gene>
<dbReference type="STRING" id="403677.D0NQ97"/>
<dbReference type="SUPFAM" id="SSF56112">
    <property type="entry name" value="Protein kinase-like (PK-like)"/>
    <property type="match status" value="1"/>
</dbReference>
<protein>
    <recommendedName>
        <fullName evidence="1">Protein kinase domain-containing protein</fullName>
    </recommendedName>
</protein>
<name>D0NQ97_PHYIT</name>
<dbReference type="GeneID" id="9479071"/>
<dbReference type="InterPro" id="IPR008271">
    <property type="entry name" value="Ser/Thr_kinase_AS"/>
</dbReference>
<dbReference type="AlphaFoldDB" id="D0NQ97"/>
<dbReference type="Proteomes" id="UP000006643">
    <property type="component" value="Unassembled WGS sequence"/>
</dbReference>
<evidence type="ECO:0000259" key="1">
    <source>
        <dbReference type="PROSITE" id="PS50011"/>
    </source>
</evidence>
<feature type="domain" description="Protein kinase" evidence="1">
    <location>
        <begin position="175"/>
        <end position="357"/>
    </location>
</feature>
<dbReference type="PANTHER" id="PTHR44329">
    <property type="entry name" value="SERINE/THREONINE-PROTEIN KINASE TNNI3K-RELATED"/>
    <property type="match status" value="1"/>
</dbReference>
<dbReference type="GO" id="GO:0004674">
    <property type="term" value="F:protein serine/threonine kinase activity"/>
    <property type="evidence" value="ECO:0007669"/>
    <property type="project" value="TreeGrafter"/>
</dbReference>
<dbReference type="PROSITE" id="PS00108">
    <property type="entry name" value="PROTEIN_KINASE_ST"/>
    <property type="match status" value="1"/>
</dbReference>
<dbReference type="EMBL" id="DS028152">
    <property type="protein sequence ID" value="EEY62829.1"/>
    <property type="molecule type" value="Genomic_DNA"/>
</dbReference>
<dbReference type="PANTHER" id="PTHR44329:SF214">
    <property type="entry name" value="PROTEIN KINASE DOMAIN-CONTAINING PROTEIN"/>
    <property type="match status" value="1"/>
</dbReference>
<dbReference type="Pfam" id="PF07714">
    <property type="entry name" value="PK_Tyr_Ser-Thr"/>
    <property type="match status" value="1"/>
</dbReference>
<dbReference type="Gene3D" id="1.10.510.10">
    <property type="entry name" value="Transferase(Phosphotransferase) domain 1"/>
    <property type="match status" value="1"/>
</dbReference>
<dbReference type="InterPro" id="IPR011009">
    <property type="entry name" value="Kinase-like_dom_sf"/>
</dbReference>
<dbReference type="SMART" id="SM00220">
    <property type="entry name" value="S_TKc"/>
    <property type="match status" value="1"/>
</dbReference>
<dbReference type="HOGENOM" id="CLU_777230_0_0_1"/>
<dbReference type="eggNOG" id="KOG0192">
    <property type="taxonomic scope" value="Eukaryota"/>
</dbReference>
<sequence length="357" mass="40535">MLCTVNYMLTSKLCVSVYSARATRSLLTYEEAIFVLETIQGAIEQQNSYNNSIQRLSSSCASDLSVDFFRKQMECLMSLVDAPADLYCEIEKRWSNLRKQRADLFVSEIGNTLTLLHPTESDDDMLALLHRELQNTSYSEAQHLIIQKAYNKACSTHHGSTIESLPEWFIKWYELEDEVMFARGGFGEVSRAKWLNSDVIVKRVVMEGRHDQKLMFQREIELWFGRNHPHVVKLFGGCHIGAPFFVCEEAKNGSLDKFLHAHPSEVWQKLCEAALGLEYLHARGIVHRDLKCDNILVNFDGDAKLTDFGLSAPESAEDQGERSGAVRWVAPECLAGEQASYYTPRTCFPLGCALFKL</sequence>
<dbReference type="OrthoDB" id="120806at2759"/>
<dbReference type="InterPro" id="IPR001245">
    <property type="entry name" value="Ser-Thr/Tyr_kinase_cat_dom"/>
</dbReference>
<reference evidence="3" key="1">
    <citation type="journal article" date="2009" name="Nature">
        <title>Genome sequence and analysis of the Irish potato famine pathogen Phytophthora infestans.</title>
        <authorList>
            <consortium name="The Broad Institute Genome Sequencing Platform"/>
            <person name="Haas B.J."/>
            <person name="Kamoun S."/>
            <person name="Zody M.C."/>
            <person name="Jiang R.H."/>
            <person name="Handsaker R.E."/>
            <person name="Cano L.M."/>
            <person name="Grabherr M."/>
            <person name="Kodira C.D."/>
            <person name="Raffaele S."/>
            <person name="Torto-Alalibo T."/>
            <person name="Bozkurt T.O."/>
            <person name="Ah-Fong A.M."/>
            <person name="Alvarado L."/>
            <person name="Anderson V.L."/>
            <person name="Armstrong M.R."/>
            <person name="Avrova A."/>
            <person name="Baxter L."/>
            <person name="Beynon J."/>
            <person name="Boevink P.C."/>
            <person name="Bollmann S.R."/>
            <person name="Bos J.I."/>
            <person name="Bulone V."/>
            <person name="Cai G."/>
            <person name="Cakir C."/>
            <person name="Carrington J.C."/>
            <person name="Chawner M."/>
            <person name="Conti L."/>
            <person name="Costanzo S."/>
            <person name="Ewan R."/>
            <person name="Fahlgren N."/>
            <person name="Fischbach M.A."/>
            <person name="Fugelstad J."/>
            <person name="Gilroy E.M."/>
            <person name="Gnerre S."/>
            <person name="Green P.J."/>
            <person name="Grenville-Briggs L.J."/>
            <person name="Griffith J."/>
            <person name="Grunwald N.J."/>
            <person name="Horn K."/>
            <person name="Horner N.R."/>
            <person name="Hu C.H."/>
            <person name="Huitema E."/>
            <person name="Jeong D.H."/>
            <person name="Jones A.M."/>
            <person name="Jones J.D."/>
            <person name="Jones R.W."/>
            <person name="Karlsson E.K."/>
            <person name="Kunjeti S.G."/>
            <person name="Lamour K."/>
            <person name="Liu Z."/>
            <person name="Ma L."/>
            <person name="Maclean D."/>
            <person name="Chibucos M.C."/>
            <person name="McDonald H."/>
            <person name="McWalters J."/>
            <person name="Meijer H.J."/>
            <person name="Morgan W."/>
            <person name="Morris P.F."/>
            <person name="Munro C.A."/>
            <person name="O'Neill K."/>
            <person name="Ospina-Giraldo M."/>
            <person name="Pinzon A."/>
            <person name="Pritchard L."/>
            <person name="Ramsahoye B."/>
            <person name="Ren Q."/>
            <person name="Restrepo S."/>
            <person name="Roy S."/>
            <person name="Sadanandom A."/>
            <person name="Savidor A."/>
            <person name="Schornack S."/>
            <person name="Schwartz D.C."/>
            <person name="Schumann U.D."/>
            <person name="Schwessinger B."/>
            <person name="Seyer L."/>
            <person name="Sharpe T."/>
            <person name="Silvar C."/>
            <person name="Song J."/>
            <person name="Studholme D.J."/>
            <person name="Sykes S."/>
            <person name="Thines M."/>
            <person name="van de Vondervoort P.J."/>
            <person name="Phuntumart V."/>
            <person name="Wawra S."/>
            <person name="Weide R."/>
            <person name="Win J."/>
            <person name="Young C."/>
            <person name="Zhou S."/>
            <person name="Fry W."/>
            <person name="Meyers B.C."/>
            <person name="van West P."/>
            <person name="Ristaino J."/>
            <person name="Govers F."/>
            <person name="Birch P.R."/>
            <person name="Whisson S.C."/>
            <person name="Judelson H.S."/>
            <person name="Nusbaum C."/>
        </authorList>
    </citation>
    <scope>NUCLEOTIDE SEQUENCE [LARGE SCALE GENOMIC DNA]</scope>
    <source>
        <strain evidence="3">T30-4</strain>
    </source>
</reference>
<dbReference type="InterPro" id="IPR000719">
    <property type="entry name" value="Prot_kinase_dom"/>
</dbReference>